<feature type="compositionally biased region" description="Basic and acidic residues" evidence="1">
    <location>
        <begin position="128"/>
        <end position="147"/>
    </location>
</feature>
<proteinExistence type="predicted"/>
<gene>
    <name evidence="2" type="ORF">E2C01_042442</name>
</gene>
<keyword evidence="3" id="KW-1185">Reference proteome</keyword>
<feature type="compositionally biased region" description="Basic and acidic residues" evidence="1">
    <location>
        <begin position="184"/>
        <end position="197"/>
    </location>
</feature>
<sequence>MLPTSINTIRDFESIGEVCGGMSLWKMALLAPQISSDDYLSFQKKRRPLFSCVFPLHLTFPVVLSRRTLSYTRSLLPGIRITTLSPWEPPTAAAPVHTFATFQNTAIMYFVSLLATATFLPRSVPTPRKMEAEGGKSGGKAEEQRRAKLPRCYDHITGKLQAGRQGRAVGVFPGAGENGSRGRLLSERVGESPEPGRPRTAPPPPPPTHDLAPPTHPAAVGT</sequence>
<dbReference type="AlphaFoldDB" id="A0A5B7FMF5"/>
<reference evidence="2 3" key="1">
    <citation type="submission" date="2019-05" db="EMBL/GenBank/DDBJ databases">
        <title>Another draft genome of Portunus trituberculatus and its Hox gene families provides insights of decapod evolution.</title>
        <authorList>
            <person name="Jeong J.-H."/>
            <person name="Song I."/>
            <person name="Kim S."/>
            <person name="Choi T."/>
            <person name="Kim D."/>
            <person name="Ryu S."/>
            <person name="Kim W."/>
        </authorList>
    </citation>
    <scope>NUCLEOTIDE SEQUENCE [LARGE SCALE GENOMIC DNA]</scope>
    <source>
        <tissue evidence="2">Muscle</tissue>
    </source>
</reference>
<organism evidence="2 3">
    <name type="scientific">Portunus trituberculatus</name>
    <name type="common">Swimming crab</name>
    <name type="synonym">Neptunus trituberculatus</name>
    <dbReference type="NCBI Taxonomy" id="210409"/>
    <lineage>
        <taxon>Eukaryota</taxon>
        <taxon>Metazoa</taxon>
        <taxon>Ecdysozoa</taxon>
        <taxon>Arthropoda</taxon>
        <taxon>Crustacea</taxon>
        <taxon>Multicrustacea</taxon>
        <taxon>Malacostraca</taxon>
        <taxon>Eumalacostraca</taxon>
        <taxon>Eucarida</taxon>
        <taxon>Decapoda</taxon>
        <taxon>Pleocyemata</taxon>
        <taxon>Brachyura</taxon>
        <taxon>Eubrachyura</taxon>
        <taxon>Portunoidea</taxon>
        <taxon>Portunidae</taxon>
        <taxon>Portuninae</taxon>
        <taxon>Portunus</taxon>
    </lineage>
</organism>
<evidence type="ECO:0000256" key="1">
    <source>
        <dbReference type="SAM" id="MobiDB-lite"/>
    </source>
</evidence>
<accession>A0A5B7FMF5</accession>
<name>A0A5B7FMF5_PORTR</name>
<feature type="compositionally biased region" description="Low complexity" evidence="1">
    <location>
        <begin position="209"/>
        <end position="222"/>
    </location>
</feature>
<dbReference type="Proteomes" id="UP000324222">
    <property type="component" value="Unassembled WGS sequence"/>
</dbReference>
<evidence type="ECO:0000313" key="3">
    <source>
        <dbReference type="Proteomes" id="UP000324222"/>
    </source>
</evidence>
<feature type="region of interest" description="Disordered" evidence="1">
    <location>
        <begin position="167"/>
        <end position="222"/>
    </location>
</feature>
<protein>
    <submittedName>
        <fullName evidence="2">Uncharacterized protein</fullName>
    </submittedName>
</protein>
<evidence type="ECO:0000313" key="2">
    <source>
        <dbReference type="EMBL" id="MPC48661.1"/>
    </source>
</evidence>
<dbReference type="EMBL" id="VSRR010008404">
    <property type="protein sequence ID" value="MPC48661.1"/>
    <property type="molecule type" value="Genomic_DNA"/>
</dbReference>
<feature type="region of interest" description="Disordered" evidence="1">
    <location>
        <begin position="125"/>
        <end position="147"/>
    </location>
</feature>
<comment type="caution">
    <text evidence="2">The sequence shown here is derived from an EMBL/GenBank/DDBJ whole genome shotgun (WGS) entry which is preliminary data.</text>
</comment>